<protein>
    <submittedName>
        <fullName evidence="2">DUF6146 family protein</fullName>
    </submittedName>
</protein>
<gene>
    <name evidence="2" type="ORF">NOX80_17660</name>
</gene>
<proteinExistence type="predicted"/>
<evidence type="ECO:0000313" key="3">
    <source>
        <dbReference type="Proteomes" id="UP001059844"/>
    </source>
</evidence>
<dbReference type="EMBL" id="CP101751">
    <property type="protein sequence ID" value="UUC45436.1"/>
    <property type="molecule type" value="Genomic_DNA"/>
</dbReference>
<keyword evidence="1" id="KW-0732">Signal</keyword>
<sequence length="148" mass="17207">MKKLFYFGIIFCLILVWSCTTPKSVTTTDKNESALAASANDTIRIANDELEYEIIIIDPGFNSWLIGRAKPRGFYDQKYLEARNIQWVTQWNTHVVSQRPGGENLFTMMIDYNATTDYGYEVNYMLYNYLVYFQLKNNIRLGGFAPRP</sequence>
<accession>A0ABY5IRF0</accession>
<name>A0ABY5IRF0_9FLAO</name>
<feature type="chain" id="PRO_5045386152" evidence="1">
    <location>
        <begin position="24"/>
        <end position="148"/>
    </location>
</feature>
<organism evidence="2 3">
    <name type="scientific">Flavobacterium cerinum</name>
    <dbReference type="NCBI Taxonomy" id="2502784"/>
    <lineage>
        <taxon>Bacteria</taxon>
        <taxon>Pseudomonadati</taxon>
        <taxon>Bacteroidota</taxon>
        <taxon>Flavobacteriia</taxon>
        <taxon>Flavobacteriales</taxon>
        <taxon>Flavobacteriaceae</taxon>
        <taxon>Flavobacterium</taxon>
    </lineage>
</organism>
<evidence type="ECO:0000256" key="1">
    <source>
        <dbReference type="SAM" id="SignalP"/>
    </source>
</evidence>
<dbReference type="InterPro" id="IPR046144">
    <property type="entry name" value="DUF6146"/>
</dbReference>
<reference evidence="2" key="1">
    <citation type="submission" date="2022-07" db="EMBL/GenBank/DDBJ databases">
        <title>Isolation, identification, and degradation of a PFOSA degrading strain from sewage treatment plant.</title>
        <authorList>
            <person name="Zhang L."/>
            <person name="Huo Y."/>
        </authorList>
    </citation>
    <scope>NUCLEOTIDE SEQUENCE</scope>
    <source>
        <strain evidence="2">C1</strain>
    </source>
</reference>
<dbReference type="Pfam" id="PF19643">
    <property type="entry name" value="DUF6146"/>
    <property type="match status" value="1"/>
</dbReference>
<dbReference type="RefSeq" id="WP_256551132.1">
    <property type="nucleotide sequence ID" value="NZ_CP101751.1"/>
</dbReference>
<feature type="signal peptide" evidence="1">
    <location>
        <begin position="1"/>
        <end position="23"/>
    </location>
</feature>
<evidence type="ECO:0000313" key="2">
    <source>
        <dbReference type="EMBL" id="UUC45436.1"/>
    </source>
</evidence>
<keyword evidence="3" id="KW-1185">Reference proteome</keyword>
<dbReference type="Proteomes" id="UP001059844">
    <property type="component" value="Chromosome"/>
</dbReference>